<sequence length="243" mass="25329">MQLSFLIPLLSFLCLVSAAPAKRGVRVIKVTQTVDNTVTNTDVVNAPVQTSTGYSTSTVTVTTTHYTSTYTATVMGKQYTYTSVFESAVTLSPKPATSQAAIVESQAQQEPQESQQSQNPPAAQSSAQVVITSTLEPTTSAAAPSPAATSSSVPTSSAAATSSLEPTSSPSVPSVTSSIYDEVSTLPTDAPATASSVLSGSWFLEDVSTKITSGVCYVDYDYYLTDYTETVTSTSTVYSTITV</sequence>
<gene>
    <name evidence="1" type="ORF">EJF14_11146</name>
</gene>
<reference evidence="2" key="1">
    <citation type="journal article" date="2019" name="MBio">
        <title>Comparative genomics for the elucidation of multidrug resistance (MDR) in Candida lusitaniae.</title>
        <authorList>
            <person name="Kannan A."/>
            <person name="Asner S.A."/>
            <person name="Trachsel E."/>
            <person name="Kelly S."/>
            <person name="Parker J."/>
            <person name="Sanglard D."/>
        </authorList>
    </citation>
    <scope>NUCLEOTIDE SEQUENCE [LARGE SCALE GENOMIC DNA]</scope>
    <source>
        <strain evidence="2">P1</strain>
    </source>
</reference>
<accession>A0ACD0WF61</accession>
<name>A0ACD0WF61_CLALS</name>
<evidence type="ECO:0000313" key="2">
    <source>
        <dbReference type="Proteomes" id="UP000326582"/>
    </source>
</evidence>
<evidence type="ECO:0000313" key="1">
    <source>
        <dbReference type="EMBL" id="QFZ26021.1"/>
    </source>
</evidence>
<protein>
    <submittedName>
        <fullName evidence="1">Filamentous growth regulator</fullName>
    </submittedName>
</protein>
<dbReference type="EMBL" id="CP038484">
    <property type="protein sequence ID" value="QFZ26021.1"/>
    <property type="molecule type" value="Genomic_DNA"/>
</dbReference>
<dbReference type="Proteomes" id="UP000326582">
    <property type="component" value="Chromosome 1"/>
</dbReference>
<keyword evidence="2" id="KW-1185">Reference proteome</keyword>
<organism evidence="1 2">
    <name type="scientific">Clavispora lusitaniae</name>
    <name type="common">Candida lusitaniae</name>
    <dbReference type="NCBI Taxonomy" id="36911"/>
    <lineage>
        <taxon>Eukaryota</taxon>
        <taxon>Fungi</taxon>
        <taxon>Dikarya</taxon>
        <taxon>Ascomycota</taxon>
        <taxon>Saccharomycotina</taxon>
        <taxon>Pichiomycetes</taxon>
        <taxon>Metschnikowiaceae</taxon>
        <taxon>Clavispora</taxon>
    </lineage>
</organism>
<proteinExistence type="predicted"/>